<dbReference type="InterPro" id="IPR002928">
    <property type="entry name" value="Myosin_tail"/>
</dbReference>
<feature type="coiled-coil region" evidence="3">
    <location>
        <begin position="28"/>
        <end position="76"/>
    </location>
</feature>
<dbReference type="AlphaFoldDB" id="A0A4Z2D965"/>
<dbReference type="Gene3D" id="1.20.5.370">
    <property type="match status" value="1"/>
</dbReference>
<keyword evidence="2 3" id="KW-0175">Coiled coil</keyword>
<feature type="domain" description="Myosin tail" evidence="5">
    <location>
        <begin position="31"/>
        <end position="854"/>
    </location>
</feature>
<reference evidence="6 7" key="1">
    <citation type="submission" date="2019-03" db="EMBL/GenBank/DDBJ databases">
        <title>An improved genome assembly of the fluke Schistosoma japonicum.</title>
        <authorList>
            <person name="Hu W."/>
            <person name="Luo F."/>
            <person name="Yin M."/>
            <person name="Mo X."/>
            <person name="Sun C."/>
            <person name="Wu Q."/>
            <person name="Zhu B."/>
            <person name="Xiang M."/>
            <person name="Wang J."/>
            <person name="Wang Y."/>
            <person name="Zhang T."/>
            <person name="Xu B."/>
            <person name="Zheng H."/>
            <person name="Feng Z."/>
        </authorList>
    </citation>
    <scope>NUCLEOTIDE SEQUENCE [LARGE SCALE GENOMIC DNA]</scope>
    <source>
        <strain evidence="6">HuSjv2</strain>
        <tissue evidence="6">Worms</tissue>
    </source>
</reference>
<evidence type="ECO:0000313" key="6">
    <source>
        <dbReference type="EMBL" id="TNN12969.1"/>
    </source>
</evidence>
<evidence type="ECO:0000256" key="1">
    <source>
        <dbReference type="ARBA" id="ARBA00008447"/>
    </source>
</evidence>
<feature type="coiled-coil region" evidence="3">
    <location>
        <begin position="620"/>
        <end position="854"/>
    </location>
</feature>
<evidence type="ECO:0000259" key="5">
    <source>
        <dbReference type="Pfam" id="PF01576"/>
    </source>
</evidence>
<name>A0A4Z2D965_SCHJA</name>
<feature type="coiled-coil region" evidence="3">
    <location>
        <begin position="271"/>
        <end position="570"/>
    </location>
</feature>
<dbReference type="OrthoDB" id="2018427at2759"/>
<protein>
    <submittedName>
        <fullName evidence="6">Paramyosin isoform 1</fullName>
    </submittedName>
</protein>
<dbReference type="Pfam" id="PF01576">
    <property type="entry name" value="Myosin_tail_1"/>
    <property type="match status" value="1"/>
</dbReference>
<dbReference type="GO" id="GO:0016459">
    <property type="term" value="C:myosin complex"/>
    <property type="evidence" value="ECO:0007669"/>
    <property type="project" value="InterPro"/>
</dbReference>
<dbReference type="PANTHER" id="PTHR45615">
    <property type="entry name" value="MYOSIN HEAVY CHAIN, NON-MUSCLE"/>
    <property type="match status" value="1"/>
</dbReference>
<evidence type="ECO:0000256" key="2">
    <source>
        <dbReference type="ARBA" id="ARBA00023054"/>
    </source>
</evidence>
<keyword evidence="7" id="KW-1185">Reference proteome</keyword>
<evidence type="ECO:0000256" key="3">
    <source>
        <dbReference type="SAM" id="Coils"/>
    </source>
</evidence>
<dbReference type="SUPFAM" id="SSF90257">
    <property type="entry name" value="Myosin rod fragments"/>
    <property type="match status" value="1"/>
</dbReference>
<sequence>MMPAIKLDDREQTIVMGRSLYRSSSPGTIRLETRVKDLEDQLDEERAVRIKTERELAEINAEFDVLNADFQNARDQINQQVVNRLKQFGFILLKEETIKKREQEFARVQRELATIRDVNEERMETLKRRHQTTVNELNLEISVLQKAKFKAEKERSEMAKQLENAFVEVEDANKAKAVAQTKQETLESQTIRLRANYEDSQKRITELNSQNAELISEATEQSRTIEKLNTCLASCQRAQSIAESMAEDHKRALEEEIKTKTMFQSKLNTMQKELEVSVNRADEEAENVEKLQIQLTKFTSELAQTKSKYEKVFSEKTEEFDELKRRLNNRINELTESYELERGRVVSLERTKNQLSHQCQEMQSQLDNLCGECTEQAQTIKSLESQKTELEAVLEEAQVEESNLRTKCGLLQRDLIQIRATKSEMEERVTVLEKENKQNSEKLKETKERLSVVNRQVTDLESSRARLEAERDNLDTTLRDTEDALHECEARYQTTFSALSTLRNEFERQSRDKEEELESLRRSSQRNVENLKAAITDMEMKNQNELDRLKKKLEGNINNLQVQLEEEKNAHLETIKVHEETEAHICQLEMNITELNNLVSETANTLQICESRRSALANEVEGLRCQLEITEKLKRKLEEESCENMSKFGGLTLQVNNLTIERRKLEGQVAVLQGDLDDATSAKNVAEERADRLQNEVNRLVQELQTEQESSRRADTARRQMEAELKECNAKILDSRRAADTAEREADDVRSQADNKIRELQLALEEESKKSRETQTQLRKCERSLKESVQAEQDASHMISELREMVERAQTKLKQTRKQLEEAENAAQTAAMKYRKAQQQVDDADLRAQMAERRIGLTAHEDNSISLGNYIRQRSGSLYPTRTRNYSVTREGSVFSVMSEIPLSPHKTRFQVGIPKWINRYESGSQQKENDSSLSLLDLPPADTSNS</sequence>
<dbReference type="EMBL" id="SKCS01000205">
    <property type="protein sequence ID" value="TNN12969.1"/>
    <property type="molecule type" value="Genomic_DNA"/>
</dbReference>
<feature type="region of interest" description="Disordered" evidence="4">
    <location>
        <begin position="923"/>
        <end position="947"/>
    </location>
</feature>
<organism evidence="6 7">
    <name type="scientific">Schistosoma japonicum</name>
    <name type="common">Blood fluke</name>
    <dbReference type="NCBI Taxonomy" id="6182"/>
    <lineage>
        <taxon>Eukaryota</taxon>
        <taxon>Metazoa</taxon>
        <taxon>Spiralia</taxon>
        <taxon>Lophotrochozoa</taxon>
        <taxon>Platyhelminthes</taxon>
        <taxon>Trematoda</taxon>
        <taxon>Digenea</taxon>
        <taxon>Strigeidida</taxon>
        <taxon>Schistosomatoidea</taxon>
        <taxon>Schistosomatidae</taxon>
        <taxon>Schistosoma</taxon>
    </lineage>
</organism>
<dbReference type="STRING" id="6182.A0A4Z2D965"/>
<comment type="similarity">
    <text evidence="1">Belongs to the paramyosin family.</text>
</comment>
<feature type="coiled-coil region" evidence="3">
    <location>
        <begin position="127"/>
        <end position="217"/>
    </location>
</feature>
<dbReference type="PANTHER" id="PTHR45615:SF80">
    <property type="entry name" value="GRIP DOMAIN-CONTAINING PROTEIN"/>
    <property type="match status" value="1"/>
</dbReference>
<evidence type="ECO:0000256" key="4">
    <source>
        <dbReference type="SAM" id="MobiDB-lite"/>
    </source>
</evidence>
<evidence type="ECO:0000313" key="7">
    <source>
        <dbReference type="Proteomes" id="UP000311919"/>
    </source>
</evidence>
<proteinExistence type="inferred from homology"/>
<gene>
    <name evidence="6" type="ORF">EWB00_003319</name>
</gene>
<comment type="caution">
    <text evidence="6">The sequence shown here is derived from an EMBL/GenBank/DDBJ whole genome shotgun (WGS) entry which is preliminary data.</text>
</comment>
<dbReference type="Proteomes" id="UP000311919">
    <property type="component" value="Unassembled WGS sequence"/>
</dbReference>
<accession>A0A4Z2D965</accession>
<dbReference type="InterPro" id="IPR014751">
    <property type="entry name" value="XRCC4-like_C"/>
</dbReference>